<feature type="non-terminal residue" evidence="1">
    <location>
        <position position="1"/>
    </location>
</feature>
<organism evidence="1">
    <name type="scientific">marine sediment metagenome</name>
    <dbReference type="NCBI Taxonomy" id="412755"/>
    <lineage>
        <taxon>unclassified sequences</taxon>
        <taxon>metagenomes</taxon>
        <taxon>ecological metagenomes</taxon>
    </lineage>
</organism>
<reference evidence="1" key="1">
    <citation type="journal article" date="2014" name="Front. Microbiol.">
        <title>High frequency of phylogenetically diverse reductive dehalogenase-homologous genes in deep subseafloor sedimentary metagenomes.</title>
        <authorList>
            <person name="Kawai M."/>
            <person name="Futagami T."/>
            <person name="Toyoda A."/>
            <person name="Takaki Y."/>
            <person name="Nishi S."/>
            <person name="Hori S."/>
            <person name="Arai W."/>
            <person name="Tsubouchi T."/>
            <person name="Morono Y."/>
            <person name="Uchiyama I."/>
            <person name="Ito T."/>
            <person name="Fujiyama A."/>
            <person name="Inagaki F."/>
            <person name="Takami H."/>
        </authorList>
    </citation>
    <scope>NUCLEOTIDE SEQUENCE</scope>
    <source>
        <strain evidence="1">Expedition CK06-06</strain>
    </source>
</reference>
<gene>
    <name evidence="1" type="ORF">S06H3_67152</name>
</gene>
<feature type="non-terminal residue" evidence="1">
    <location>
        <position position="32"/>
    </location>
</feature>
<evidence type="ECO:0000313" key="1">
    <source>
        <dbReference type="EMBL" id="GAI64585.1"/>
    </source>
</evidence>
<dbReference type="AlphaFoldDB" id="X1RN48"/>
<name>X1RN48_9ZZZZ</name>
<dbReference type="EMBL" id="BARV01046287">
    <property type="protein sequence ID" value="GAI64585.1"/>
    <property type="molecule type" value="Genomic_DNA"/>
</dbReference>
<proteinExistence type="predicted"/>
<sequence length="32" mass="3819">KRTDKQDTIYTESSALVNLKLTEDMCWWRCIA</sequence>
<protein>
    <submittedName>
        <fullName evidence="1">Uncharacterized protein</fullName>
    </submittedName>
</protein>
<accession>X1RN48</accession>
<comment type="caution">
    <text evidence="1">The sequence shown here is derived from an EMBL/GenBank/DDBJ whole genome shotgun (WGS) entry which is preliminary data.</text>
</comment>